<evidence type="ECO:0000313" key="4">
    <source>
        <dbReference type="EMBL" id="RII98094.1"/>
    </source>
</evidence>
<name>A0A399NVX8_9MICO</name>
<evidence type="ECO:0000259" key="3">
    <source>
        <dbReference type="PROSITE" id="PS50011"/>
    </source>
</evidence>
<keyword evidence="2" id="KW-0472">Membrane</keyword>
<feature type="region of interest" description="Disordered" evidence="1">
    <location>
        <begin position="1"/>
        <end position="52"/>
    </location>
</feature>
<dbReference type="InterPro" id="IPR011009">
    <property type="entry name" value="Kinase-like_dom_sf"/>
</dbReference>
<sequence>MPDGRAQPHVGPLRGRGRGDGPRRETAESRSRASTARASRRTRRRAADTATTGSTVAGYRLVRLIGKGTRCEVHLARPCRAADAPGGLADNVAVKIVPQTERSRGEAEVLALQAVTSEHVVELRDVATLSDGSLCIVQSLGTRGTAAALLGRRGSLTPGETVTLVASVLRGLGDLHEAGIAHGAVDLTHVVIDATGRPMLGGLGSSRIVAGEASEEDLRGVDPVEEDLGRVARMVQALRDPGDARGRASTNRWEAWLALLDGAIHGEADLTAHDLADRLLDVADAAPLADAGGARHEEDGVRALSHGATPVDVRSDLVSGRAARVTGPRRAPRPFSRSHRSAHRRHRAARAPRAVDVDARLTAVRSELASVRPRIWALGASALLLLIAGIVAVPLLTGPARGATAEPTSTPSPAAPADAGFDGDVAPASDGDASPASDADAATSPDPGIAAPALLRLRAACLHRADATCVSDVDEPGSAVDDADRSAIASGGSEAPDGAALHVADALGPARRLGDTALFELRPGSETPAARTSESAPERRPASLLIVRGEAGWRIRDLMDDR</sequence>
<dbReference type="EMBL" id="QWEC01000040">
    <property type="protein sequence ID" value="RII98094.1"/>
    <property type="molecule type" value="Genomic_DNA"/>
</dbReference>
<keyword evidence="2" id="KW-1133">Transmembrane helix</keyword>
<evidence type="ECO:0000256" key="1">
    <source>
        <dbReference type="SAM" id="MobiDB-lite"/>
    </source>
</evidence>
<organism evidence="4 5">
    <name type="scientific">Clavibacter michiganensis</name>
    <dbReference type="NCBI Taxonomy" id="28447"/>
    <lineage>
        <taxon>Bacteria</taxon>
        <taxon>Bacillati</taxon>
        <taxon>Actinomycetota</taxon>
        <taxon>Actinomycetes</taxon>
        <taxon>Micrococcales</taxon>
        <taxon>Microbacteriaceae</taxon>
        <taxon>Clavibacter</taxon>
    </lineage>
</organism>
<dbReference type="SUPFAM" id="SSF56112">
    <property type="entry name" value="Protein kinase-like (PK-like)"/>
    <property type="match status" value="1"/>
</dbReference>
<proteinExistence type="predicted"/>
<gene>
    <name evidence="4" type="ORF">DZF96_04555</name>
</gene>
<keyword evidence="4" id="KW-0418">Kinase</keyword>
<evidence type="ECO:0000256" key="2">
    <source>
        <dbReference type="SAM" id="Phobius"/>
    </source>
</evidence>
<dbReference type="Gene3D" id="1.10.510.10">
    <property type="entry name" value="Transferase(Phosphotransferase) domain 1"/>
    <property type="match status" value="1"/>
</dbReference>
<dbReference type="SMART" id="SM00220">
    <property type="entry name" value="S_TKc"/>
    <property type="match status" value="1"/>
</dbReference>
<dbReference type="InterPro" id="IPR000719">
    <property type="entry name" value="Prot_kinase_dom"/>
</dbReference>
<feature type="region of interest" description="Disordered" evidence="1">
    <location>
        <begin position="471"/>
        <end position="496"/>
    </location>
</feature>
<accession>A0A399NVX8</accession>
<feature type="compositionally biased region" description="Basic residues" evidence="1">
    <location>
        <begin position="330"/>
        <end position="350"/>
    </location>
</feature>
<dbReference type="RefSeq" id="WP_043586863.1">
    <property type="nucleotide sequence ID" value="NZ_QWEC01000040.1"/>
</dbReference>
<dbReference type="GO" id="GO:0005524">
    <property type="term" value="F:ATP binding"/>
    <property type="evidence" value="ECO:0007669"/>
    <property type="project" value="InterPro"/>
</dbReference>
<dbReference type="Pfam" id="PF00069">
    <property type="entry name" value="Pkinase"/>
    <property type="match status" value="1"/>
</dbReference>
<feature type="region of interest" description="Disordered" evidence="1">
    <location>
        <begin position="522"/>
        <end position="541"/>
    </location>
</feature>
<reference evidence="4 5" key="1">
    <citation type="submission" date="2018-08" db="EMBL/GenBank/DDBJ databases">
        <title>Genome Sequence of Clavibacter michiganensis Subspecies type strains, and the Atypical Peach-Colored Strains Isolated from Tomato.</title>
        <authorList>
            <person name="Osdaghi E."/>
            <person name="Portier P."/>
            <person name="Briand M."/>
            <person name="Jacques M.-A."/>
        </authorList>
    </citation>
    <scope>NUCLEOTIDE SEQUENCE [LARGE SCALE GENOMIC DNA]</scope>
    <source>
        <strain evidence="4 5">CFBP 7493</strain>
    </source>
</reference>
<feature type="compositionally biased region" description="Basic and acidic residues" evidence="1">
    <location>
        <begin position="17"/>
        <end position="31"/>
    </location>
</feature>
<keyword evidence="4" id="KW-0808">Transferase</keyword>
<keyword evidence="2" id="KW-0812">Transmembrane</keyword>
<feature type="domain" description="Protein kinase" evidence="3">
    <location>
        <begin position="59"/>
        <end position="349"/>
    </location>
</feature>
<evidence type="ECO:0000313" key="5">
    <source>
        <dbReference type="Proteomes" id="UP000266298"/>
    </source>
</evidence>
<protein>
    <submittedName>
        <fullName evidence="4">Serine/threonine protein kinase</fullName>
    </submittedName>
</protein>
<dbReference type="PROSITE" id="PS50011">
    <property type="entry name" value="PROTEIN_KINASE_DOM"/>
    <property type="match status" value="1"/>
</dbReference>
<keyword evidence="4" id="KW-0723">Serine/threonine-protein kinase</keyword>
<feature type="region of interest" description="Disordered" evidence="1">
    <location>
        <begin position="320"/>
        <end position="353"/>
    </location>
</feature>
<dbReference type="AlphaFoldDB" id="A0A399NVX8"/>
<dbReference type="Proteomes" id="UP000266298">
    <property type="component" value="Unassembled WGS sequence"/>
</dbReference>
<feature type="compositionally biased region" description="Low complexity" evidence="1">
    <location>
        <begin position="403"/>
        <end position="447"/>
    </location>
</feature>
<feature type="transmembrane region" description="Helical" evidence="2">
    <location>
        <begin position="375"/>
        <end position="396"/>
    </location>
</feature>
<dbReference type="GO" id="GO:0004674">
    <property type="term" value="F:protein serine/threonine kinase activity"/>
    <property type="evidence" value="ECO:0007669"/>
    <property type="project" value="UniProtKB-KW"/>
</dbReference>
<comment type="caution">
    <text evidence="4">The sequence shown here is derived from an EMBL/GenBank/DDBJ whole genome shotgun (WGS) entry which is preliminary data.</text>
</comment>
<feature type="region of interest" description="Disordered" evidence="1">
    <location>
        <begin position="401"/>
        <end position="447"/>
    </location>
</feature>